<keyword evidence="7 9" id="KW-0547">Nucleotide-binding</keyword>
<name>A0A1G6LJV8_9BACT</name>
<evidence type="ECO:0000256" key="2">
    <source>
        <dbReference type="ARBA" id="ARBA00001946"/>
    </source>
</evidence>
<evidence type="ECO:0000256" key="5">
    <source>
        <dbReference type="ARBA" id="ARBA00022490"/>
    </source>
</evidence>
<organism evidence="11 12">
    <name type="scientific">Williamwhitmania taraxaci</name>
    <dbReference type="NCBI Taxonomy" id="1640674"/>
    <lineage>
        <taxon>Bacteria</taxon>
        <taxon>Pseudomonadati</taxon>
        <taxon>Bacteroidota</taxon>
        <taxon>Bacteroidia</taxon>
        <taxon>Bacteroidales</taxon>
        <taxon>Williamwhitmaniaceae</taxon>
        <taxon>Williamwhitmania</taxon>
    </lineage>
</organism>
<dbReference type="NCBIfam" id="NF001492">
    <property type="entry name" value="PRK00346.2-2"/>
    <property type="match status" value="1"/>
</dbReference>
<dbReference type="NCBIfam" id="TIGR00087">
    <property type="entry name" value="surE"/>
    <property type="match status" value="1"/>
</dbReference>
<dbReference type="PANTHER" id="PTHR30457">
    <property type="entry name" value="5'-NUCLEOTIDASE SURE"/>
    <property type="match status" value="1"/>
</dbReference>
<dbReference type="InterPro" id="IPR030048">
    <property type="entry name" value="SurE"/>
</dbReference>
<dbReference type="Proteomes" id="UP000199452">
    <property type="component" value="Unassembled WGS sequence"/>
</dbReference>
<evidence type="ECO:0000259" key="10">
    <source>
        <dbReference type="Pfam" id="PF01975"/>
    </source>
</evidence>
<evidence type="ECO:0000256" key="8">
    <source>
        <dbReference type="ARBA" id="ARBA00022801"/>
    </source>
</evidence>
<evidence type="ECO:0000256" key="4">
    <source>
        <dbReference type="ARBA" id="ARBA00011062"/>
    </source>
</evidence>
<feature type="domain" description="Survival protein SurE-like phosphatase/nucleotidase" evidence="10">
    <location>
        <begin position="5"/>
        <end position="190"/>
    </location>
</feature>
<dbReference type="InterPro" id="IPR036523">
    <property type="entry name" value="SurE-like_sf"/>
</dbReference>
<comment type="function">
    <text evidence="9">Nucleotidase that shows phosphatase activity on nucleoside 5'-monophosphates.</text>
</comment>
<dbReference type="OrthoDB" id="9780815at2"/>
<keyword evidence="6 9" id="KW-0479">Metal-binding</keyword>
<dbReference type="GO" id="GO:0005737">
    <property type="term" value="C:cytoplasm"/>
    <property type="evidence" value="ECO:0007669"/>
    <property type="project" value="UniProtKB-SubCell"/>
</dbReference>
<dbReference type="NCBIfam" id="NF001490">
    <property type="entry name" value="PRK00346.1-4"/>
    <property type="match status" value="1"/>
</dbReference>
<evidence type="ECO:0000256" key="1">
    <source>
        <dbReference type="ARBA" id="ARBA00000815"/>
    </source>
</evidence>
<evidence type="ECO:0000256" key="6">
    <source>
        <dbReference type="ARBA" id="ARBA00022723"/>
    </source>
</evidence>
<proteinExistence type="inferred from homology"/>
<dbReference type="GO" id="GO:0000166">
    <property type="term" value="F:nucleotide binding"/>
    <property type="evidence" value="ECO:0007669"/>
    <property type="project" value="UniProtKB-KW"/>
</dbReference>
<accession>A0A1G6LJV8</accession>
<dbReference type="STRING" id="1640674.SAMN05216323_103131"/>
<evidence type="ECO:0000256" key="9">
    <source>
        <dbReference type="HAMAP-Rule" id="MF_00060"/>
    </source>
</evidence>
<reference evidence="11 12" key="1">
    <citation type="submission" date="2016-09" db="EMBL/GenBank/DDBJ databases">
        <authorList>
            <person name="Capua I."/>
            <person name="De Benedictis P."/>
            <person name="Joannis T."/>
            <person name="Lombin L.H."/>
            <person name="Cattoli G."/>
        </authorList>
    </citation>
    <scope>NUCLEOTIDE SEQUENCE [LARGE SCALE GENOMIC DNA]</scope>
    <source>
        <strain evidence="11 12">A7P-90m</strain>
    </source>
</reference>
<protein>
    <recommendedName>
        <fullName evidence="9">5'-nucleotidase SurE</fullName>
        <ecNumber evidence="9">3.1.3.5</ecNumber>
    </recommendedName>
    <alternativeName>
        <fullName evidence="9">Nucleoside 5'-monophosphate phosphohydrolase</fullName>
    </alternativeName>
</protein>
<evidence type="ECO:0000313" key="11">
    <source>
        <dbReference type="EMBL" id="SDC43493.1"/>
    </source>
</evidence>
<dbReference type="PANTHER" id="PTHR30457:SF0">
    <property type="entry name" value="PHOSPHATASE, PUTATIVE (AFU_ORTHOLOGUE AFUA_4G01070)-RELATED"/>
    <property type="match status" value="1"/>
</dbReference>
<feature type="binding site" evidence="9">
    <location>
        <position position="10"/>
    </location>
    <ligand>
        <name>a divalent metal cation</name>
        <dbReference type="ChEBI" id="CHEBI:60240"/>
    </ligand>
</feature>
<dbReference type="EMBL" id="FMYP01000031">
    <property type="protein sequence ID" value="SDC43493.1"/>
    <property type="molecule type" value="Genomic_DNA"/>
</dbReference>
<dbReference type="SUPFAM" id="SSF64167">
    <property type="entry name" value="SurE-like"/>
    <property type="match status" value="1"/>
</dbReference>
<keyword evidence="12" id="KW-1185">Reference proteome</keyword>
<dbReference type="AlphaFoldDB" id="A0A1G6LJV8"/>
<dbReference type="InterPro" id="IPR002828">
    <property type="entry name" value="SurE-like_Pase/nucleotidase"/>
</dbReference>
<dbReference type="GO" id="GO:0008253">
    <property type="term" value="F:5'-nucleotidase activity"/>
    <property type="evidence" value="ECO:0007669"/>
    <property type="project" value="UniProtKB-UniRule"/>
</dbReference>
<comment type="subcellular location">
    <subcellularLocation>
        <location evidence="3 9">Cytoplasm</location>
    </subcellularLocation>
</comment>
<dbReference type="EC" id="3.1.3.5" evidence="9"/>
<evidence type="ECO:0000256" key="3">
    <source>
        <dbReference type="ARBA" id="ARBA00004496"/>
    </source>
</evidence>
<sequence>MKPLILVTNDDGVNAPGIAALVEMVRPLGRVIVVAPEEGNSGMSHAITIKVPLRLTKVKEEEGLVIYSCSGTPADCVKLAMSEVVKEKPALLVSGINHGSNSAVSIVYSGTMAAAMEGSLYGIPSVGFSLLDYSYDADFSAAVIHGRPIAARVLEEGLVRGGCLNVNFPVLPSDMIKGVKVCRMSAGSWREEFEKRIDPRGHEYFWLTGSYHNAEPASTDTDEWALTNGYISIVPINMDYTNYQEMEKMKNWELISNKNEATI</sequence>
<comment type="similarity">
    <text evidence="4 9">Belongs to the SurE nucleotidase family.</text>
</comment>
<gene>
    <name evidence="9" type="primary">surE</name>
    <name evidence="11" type="ORF">SAMN05216323_103131</name>
</gene>
<comment type="cofactor">
    <cofactor evidence="2">
        <name>Mg(2+)</name>
        <dbReference type="ChEBI" id="CHEBI:18420"/>
    </cofactor>
</comment>
<feature type="binding site" evidence="9">
    <location>
        <position position="41"/>
    </location>
    <ligand>
        <name>a divalent metal cation</name>
        <dbReference type="ChEBI" id="CHEBI:60240"/>
    </ligand>
</feature>
<keyword evidence="5 9" id="KW-0963">Cytoplasm</keyword>
<dbReference type="GO" id="GO:0046872">
    <property type="term" value="F:metal ion binding"/>
    <property type="evidence" value="ECO:0007669"/>
    <property type="project" value="UniProtKB-UniRule"/>
</dbReference>
<dbReference type="RefSeq" id="WP_092438309.1">
    <property type="nucleotide sequence ID" value="NZ_FMYP01000031.1"/>
</dbReference>
<evidence type="ECO:0000313" key="12">
    <source>
        <dbReference type="Proteomes" id="UP000199452"/>
    </source>
</evidence>
<evidence type="ECO:0000256" key="7">
    <source>
        <dbReference type="ARBA" id="ARBA00022741"/>
    </source>
</evidence>
<feature type="binding site" evidence="9">
    <location>
        <position position="97"/>
    </location>
    <ligand>
        <name>a divalent metal cation</name>
        <dbReference type="ChEBI" id="CHEBI:60240"/>
    </ligand>
</feature>
<dbReference type="HAMAP" id="MF_00060">
    <property type="entry name" value="SurE"/>
    <property type="match status" value="1"/>
</dbReference>
<keyword evidence="8 9" id="KW-0378">Hydrolase</keyword>
<dbReference type="FunFam" id="3.40.1210.10:FF:000001">
    <property type="entry name" value="5'/3'-nucleotidase SurE"/>
    <property type="match status" value="1"/>
</dbReference>
<feature type="binding site" evidence="9">
    <location>
        <position position="11"/>
    </location>
    <ligand>
        <name>a divalent metal cation</name>
        <dbReference type="ChEBI" id="CHEBI:60240"/>
    </ligand>
</feature>
<comment type="catalytic activity">
    <reaction evidence="1 9">
        <text>a ribonucleoside 5'-phosphate + H2O = a ribonucleoside + phosphate</text>
        <dbReference type="Rhea" id="RHEA:12484"/>
        <dbReference type="ChEBI" id="CHEBI:15377"/>
        <dbReference type="ChEBI" id="CHEBI:18254"/>
        <dbReference type="ChEBI" id="CHEBI:43474"/>
        <dbReference type="ChEBI" id="CHEBI:58043"/>
        <dbReference type="EC" id="3.1.3.5"/>
    </reaction>
</comment>
<dbReference type="Pfam" id="PF01975">
    <property type="entry name" value="SurE"/>
    <property type="match status" value="1"/>
</dbReference>
<comment type="cofactor">
    <cofactor evidence="9">
        <name>a divalent metal cation</name>
        <dbReference type="ChEBI" id="CHEBI:60240"/>
    </cofactor>
    <text evidence="9">Binds 1 divalent metal cation per subunit.</text>
</comment>
<dbReference type="Gene3D" id="3.40.1210.10">
    <property type="entry name" value="Survival protein SurE-like phosphatase/nucleotidase"/>
    <property type="match status" value="1"/>
</dbReference>